<dbReference type="PANTHER" id="PTHR10372">
    <property type="entry name" value="PLAKOPHILLIN-RELATED"/>
    <property type="match status" value="1"/>
</dbReference>
<evidence type="ECO:0000313" key="8">
    <source>
        <dbReference type="EMBL" id="OCT72109.1"/>
    </source>
</evidence>
<dbReference type="Pfam" id="PF00514">
    <property type="entry name" value="Arm"/>
    <property type="match status" value="1"/>
</dbReference>
<dbReference type="InterPro" id="IPR011989">
    <property type="entry name" value="ARM-like"/>
</dbReference>
<keyword evidence="5" id="KW-0965">Cell junction</keyword>
<dbReference type="InterPro" id="IPR016024">
    <property type="entry name" value="ARM-type_fold"/>
</dbReference>
<dbReference type="GO" id="GO:0005886">
    <property type="term" value="C:plasma membrane"/>
    <property type="evidence" value="ECO:0007669"/>
    <property type="project" value="TreeGrafter"/>
</dbReference>
<evidence type="ECO:0000256" key="6">
    <source>
        <dbReference type="PROSITE-ProRule" id="PRU00259"/>
    </source>
</evidence>
<sequence>MLSAQIQLNAVKLIGMHFIIKMDNDPKQSRSLLKQRSGIHEWPSQSPKLRTERPTNKPQLKASAVKAWSYEDPLSDHFGSIPTSGSLSSLGPAPLTLAPNSGPWRHPELPEVLAMLSYTLDAVRLNAAAYLQHLSYRNEDVKREVCRLRGIPPLISLLEDPRAPIRLAACGALKNLSYGPARENKMAVKNCDGVPALARLLRRRGEGIEGRELAECVT</sequence>
<feature type="non-terminal residue" evidence="8">
    <location>
        <position position="218"/>
    </location>
</feature>
<gene>
    <name evidence="8" type="ORF">XELAEV_180350736mg</name>
</gene>
<comment type="subcellular location">
    <subcellularLocation>
        <location evidence="1">Cell junction</location>
    </subcellularLocation>
</comment>
<evidence type="ECO:0000256" key="5">
    <source>
        <dbReference type="ARBA" id="ARBA00022949"/>
    </source>
</evidence>
<evidence type="ECO:0000256" key="2">
    <source>
        <dbReference type="ARBA" id="ARBA00005462"/>
    </source>
</evidence>
<reference evidence="9" key="1">
    <citation type="journal article" date="2016" name="Nature">
        <title>Genome evolution in the allotetraploid frog Xenopus laevis.</title>
        <authorList>
            <person name="Session A.M."/>
            <person name="Uno Y."/>
            <person name="Kwon T."/>
            <person name="Chapman J.A."/>
            <person name="Toyoda A."/>
            <person name="Takahashi S."/>
            <person name="Fukui A."/>
            <person name="Hikosaka A."/>
            <person name="Suzuki A."/>
            <person name="Kondo M."/>
            <person name="van Heeringen S.J."/>
            <person name="Quigley I."/>
            <person name="Heinz S."/>
            <person name="Ogino H."/>
            <person name="Ochi H."/>
            <person name="Hellsten U."/>
            <person name="Lyons J.B."/>
            <person name="Simakov O."/>
            <person name="Putnam N."/>
            <person name="Stites J."/>
            <person name="Kuroki Y."/>
            <person name="Tanaka T."/>
            <person name="Michiue T."/>
            <person name="Watanabe M."/>
            <person name="Bogdanovic O."/>
            <person name="Lister R."/>
            <person name="Georgiou G."/>
            <person name="Paranjpe S.S."/>
            <person name="van Kruijsbergen I."/>
            <person name="Shu S."/>
            <person name="Carlson J."/>
            <person name="Kinoshita T."/>
            <person name="Ohta Y."/>
            <person name="Mawaribuchi S."/>
            <person name="Jenkins J."/>
            <person name="Grimwood J."/>
            <person name="Schmutz J."/>
            <person name="Mitros T."/>
            <person name="Mozaffari S.V."/>
            <person name="Suzuki Y."/>
            <person name="Haramoto Y."/>
            <person name="Yamamoto T.S."/>
            <person name="Takagi C."/>
            <person name="Heald R."/>
            <person name="Miller K."/>
            <person name="Haudenschild C."/>
            <person name="Kitzman J."/>
            <person name="Nakayama T."/>
            <person name="Izutsu Y."/>
            <person name="Robert J."/>
            <person name="Fortriede J."/>
            <person name="Burns K."/>
            <person name="Lotay V."/>
            <person name="Karimi K."/>
            <person name="Yasuoka Y."/>
            <person name="Dichmann D.S."/>
            <person name="Flajnik M.F."/>
            <person name="Houston D.W."/>
            <person name="Shendure J."/>
            <person name="DuPasquier L."/>
            <person name="Vize P.D."/>
            <person name="Zorn A.M."/>
            <person name="Ito M."/>
            <person name="Marcotte E.M."/>
            <person name="Wallingford J.B."/>
            <person name="Ito Y."/>
            <person name="Asashima M."/>
            <person name="Ueno N."/>
            <person name="Matsuda Y."/>
            <person name="Veenstra G.J."/>
            <person name="Fujiyama A."/>
            <person name="Harland R.M."/>
            <person name="Taira M."/>
            <person name="Rokhsar D.S."/>
        </authorList>
    </citation>
    <scope>NUCLEOTIDE SEQUENCE [LARGE SCALE GENOMIC DNA]</scope>
    <source>
        <strain evidence="9">J</strain>
    </source>
</reference>
<organism evidence="8 9">
    <name type="scientific">Xenopus laevis</name>
    <name type="common">African clawed frog</name>
    <dbReference type="NCBI Taxonomy" id="8355"/>
    <lineage>
        <taxon>Eukaryota</taxon>
        <taxon>Metazoa</taxon>
        <taxon>Chordata</taxon>
        <taxon>Craniata</taxon>
        <taxon>Vertebrata</taxon>
        <taxon>Euteleostomi</taxon>
        <taxon>Amphibia</taxon>
        <taxon>Batrachia</taxon>
        <taxon>Anura</taxon>
        <taxon>Pipoidea</taxon>
        <taxon>Pipidae</taxon>
        <taxon>Xenopodinae</taxon>
        <taxon>Xenopus</taxon>
        <taxon>Xenopus</taxon>
    </lineage>
</organism>
<protein>
    <submittedName>
        <fullName evidence="8">Uncharacterized protein</fullName>
    </submittedName>
</protein>
<feature type="repeat" description="ARM" evidence="6">
    <location>
        <begin position="149"/>
        <end position="177"/>
    </location>
</feature>
<comment type="similarity">
    <text evidence="2">Belongs to the beta-catenin family.</text>
</comment>
<dbReference type="GO" id="GO:0098609">
    <property type="term" value="P:cell-cell adhesion"/>
    <property type="evidence" value="ECO:0007669"/>
    <property type="project" value="InterPro"/>
</dbReference>
<evidence type="ECO:0000313" key="9">
    <source>
        <dbReference type="Proteomes" id="UP000694892"/>
    </source>
</evidence>
<evidence type="ECO:0000256" key="4">
    <source>
        <dbReference type="ARBA" id="ARBA00022889"/>
    </source>
</evidence>
<dbReference type="PROSITE" id="PS50176">
    <property type="entry name" value="ARM_REPEAT"/>
    <property type="match status" value="1"/>
</dbReference>
<feature type="region of interest" description="Disordered" evidence="7">
    <location>
        <begin position="29"/>
        <end position="60"/>
    </location>
</feature>
<evidence type="ECO:0000256" key="7">
    <source>
        <dbReference type="SAM" id="MobiDB-lite"/>
    </source>
</evidence>
<keyword evidence="3" id="KW-0677">Repeat</keyword>
<dbReference type="SMART" id="SM00185">
    <property type="entry name" value="ARM"/>
    <property type="match status" value="1"/>
</dbReference>
<dbReference type="GO" id="GO:0005912">
    <property type="term" value="C:adherens junction"/>
    <property type="evidence" value="ECO:0007669"/>
    <property type="project" value="TreeGrafter"/>
</dbReference>
<dbReference type="Gene3D" id="1.25.10.10">
    <property type="entry name" value="Leucine-rich Repeat Variant"/>
    <property type="match status" value="1"/>
</dbReference>
<evidence type="ECO:0000256" key="3">
    <source>
        <dbReference type="ARBA" id="ARBA00022737"/>
    </source>
</evidence>
<keyword evidence="4" id="KW-0130">Cell adhesion</keyword>
<dbReference type="GO" id="GO:0005737">
    <property type="term" value="C:cytoplasm"/>
    <property type="evidence" value="ECO:0007669"/>
    <property type="project" value="TreeGrafter"/>
</dbReference>
<dbReference type="InterPro" id="IPR028435">
    <property type="entry name" value="Plakophilin/d_Catenin"/>
</dbReference>
<evidence type="ECO:0000256" key="1">
    <source>
        <dbReference type="ARBA" id="ARBA00004282"/>
    </source>
</evidence>
<dbReference type="GO" id="GO:0005634">
    <property type="term" value="C:nucleus"/>
    <property type="evidence" value="ECO:0007669"/>
    <property type="project" value="TreeGrafter"/>
</dbReference>
<dbReference type="EMBL" id="CM004478">
    <property type="protein sequence ID" value="OCT72109.1"/>
    <property type="molecule type" value="Genomic_DNA"/>
</dbReference>
<dbReference type="SUPFAM" id="SSF48371">
    <property type="entry name" value="ARM repeat"/>
    <property type="match status" value="1"/>
</dbReference>
<dbReference type="AlphaFoldDB" id="A0A974HBR9"/>
<dbReference type="PANTHER" id="PTHR10372:SF6">
    <property type="entry name" value="CATENIN DELTA-1"/>
    <property type="match status" value="1"/>
</dbReference>
<proteinExistence type="inferred from homology"/>
<dbReference type="Proteomes" id="UP000694892">
    <property type="component" value="Chromosome 7L"/>
</dbReference>
<accession>A0A974HBR9</accession>
<dbReference type="InterPro" id="IPR000225">
    <property type="entry name" value="Armadillo"/>
</dbReference>
<name>A0A974HBR9_XENLA</name>